<feature type="compositionally biased region" description="Basic and acidic residues" evidence="1">
    <location>
        <begin position="329"/>
        <end position="346"/>
    </location>
</feature>
<keyword evidence="3" id="KW-0472">Membrane</keyword>
<feature type="chain" id="PRO_5001807864" evidence="2">
    <location>
        <begin position="17"/>
        <end position="440"/>
    </location>
</feature>
<feature type="signal peptide" evidence="2">
    <location>
        <begin position="1"/>
        <end position="16"/>
    </location>
</feature>
<keyword evidence="3" id="KW-0812">Transmembrane</keyword>
<dbReference type="AlphaFoldDB" id="A0A086J937"/>
<reference evidence="3 4" key="1">
    <citation type="submission" date="2014-03" db="EMBL/GenBank/DDBJ databases">
        <authorList>
            <person name="Sibley D."/>
            <person name="Venepally P."/>
            <person name="Karamycheva S."/>
            <person name="Hadjithomas M."/>
            <person name="Khan A."/>
            <person name="Brunk B."/>
            <person name="Roos D."/>
            <person name="Caler E."/>
            <person name="Lorenzi H."/>
        </authorList>
    </citation>
    <scope>NUCLEOTIDE SEQUENCE [LARGE SCALE GENOMIC DNA]</scope>
    <source>
        <strain evidence="4">p89</strain>
    </source>
</reference>
<name>A0A086J937_TOXGO</name>
<evidence type="ECO:0000313" key="4">
    <source>
        <dbReference type="Proteomes" id="UP000028828"/>
    </source>
</evidence>
<feature type="compositionally biased region" description="Polar residues" evidence="1">
    <location>
        <begin position="365"/>
        <end position="391"/>
    </location>
</feature>
<dbReference type="Proteomes" id="UP000028828">
    <property type="component" value="Unassembled WGS sequence"/>
</dbReference>
<organism evidence="3 4">
    <name type="scientific">Toxoplasma gondii p89</name>
    <dbReference type="NCBI Taxonomy" id="943119"/>
    <lineage>
        <taxon>Eukaryota</taxon>
        <taxon>Sar</taxon>
        <taxon>Alveolata</taxon>
        <taxon>Apicomplexa</taxon>
        <taxon>Conoidasida</taxon>
        <taxon>Coccidia</taxon>
        <taxon>Eucoccidiorida</taxon>
        <taxon>Eimeriorina</taxon>
        <taxon>Sarcocystidae</taxon>
        <taxon>Toxoplasma</taxon>
    </lineage>
</organism>
<protein>
    <submittedName>
        <fullName evidence="3">Transmembrane surface antigen TSA1</fullName>
    </submittedName>
</protein>
<keyword evidence="2" id="KW-0732">Signal</keyword>
<feature type="region of interest" description="Disordered" evidence="1">
    <location>
        <begin position="110"/>
        <end position="144"/>
    </location>
</feature>
<accession>A0A086J937</accession>
<feature type="compositionally biased region" description="Basic and acidic residues" evidence="1">
    <location>
        <begin position="274"/>
        <end position="296"/>
    </location>
</feature>
<feature type="compositionally biased region" description="Polar residues" evidence="1">
    <location>
        <begin position="119"/>
        <end position="128"/>
    </location>
</feature>
<feature type="region of interest" description="Disordered" evidence="1">
    <location>
        <begin position="363"/>
        <end position="392"/>
    </location>
</feature>
<gene>
    <name evidence="3" type="ORF">TGP89_311670</name>
</gene>
<dbReference type="EMBL" id="AEYI02002322">
    <property type="protein sequence ID" value="KFG28655.1"/>
    <property type="molecule type" value="Genomic_DNA"/>
</dbReference>
<proteinExistence type="predicted"/>
<sequence length="440" mass="47155">MLCVEVLELLLYSCLHEYCCCGRGGSSNCVERGSQGNDGVESVIYGAEEDGCPCKQIRNILVVSLCDGGIVAAAVSSSHTRPFAAKALAFPPSHFSPTCMLASETKVTQQPADAAVSPQPMQSSTQPLQIPGEREHPRRGPIESQHNGAQTIAALLASLYDEFFYALSEQPTLGRRFCCGDGMRCPIRCPQPREPKQGSAGPNGEEAQEEDEAKRNTARVEPYTLSDSALSGFLEPADELPVLVVSCDRDKAAVGPFFVREGELPPEEEAKRLAQLQRGKDARRRMDEHGEVERTGRGQSARTPAGEEGRGADFDAALSPGNSAGLSEGEVRGTCERKEGEGREGRLVEDTCISTGASEAPCGTISEQSAPTSLNASQTAAGNRDTSTRSCPGTELEQEVGVEVPLVLIVWGTEKAREGLLLQTYDRVRRLLSRKMVGLA</sequence>
<feature type="region of interest" description="Disordered" evidence="1">
    <location>
        <begin position="189"/>
        <end position="218"/>
    </location>
</feature>
<evidence type="ECO:0000256" key="1">
    <source>
        <dbReference type="SAM" id="MobiDB-lite"/>
    </source>
</evidence>
<dbReference type="OrthoDB" id="330942at2759"/>
<feature type="region of interest" description="Disordered" evidence="1">
    <location>
        <begin position="274"/>
        <end position="346"/>
    </location>
</feature>
<comment type="caution">
    <text evidence="3">The sequence shown here is derived from an EMBL/GenBank/DDBJ whole genome shotgun (WGS) entry which is preliminary data.</text>
</comment>
<evidence type="ECO:0000313" key="3">
    <source>
        <dbReference type="EMBL" id="KFG28655.1"/>
    </source>
</evidence>
<feature type="compositionally biased region" description="Basic and acidic residues" evidence="1">
    <location>
        <begin position="132"/>
        <end position="141"/>
    </location>
</feature>
<dbReference type="VEuPathDB" id="ToxoDB:TGP89_311670"/>
<evidence type="ECO:0000256" key="2">
    <source>
        <dbReference type="SAM" id="SignalP"/>
    </source>
</evidence>